<dbReference type="Proteomes" id="UP000000598">
    <property type="component" value="Chromosome C"/>
</dbReference>
<dbReference type="GO" id="GO:0005737">
    <property type="term" value="C:cytoplasm"/>
    <property type="evidence" value="ECO:0007669"/>
    <property type="project" value="GOC"/>
</dbReference>
<dbReference type="STRING" id="284590.Q6CUJ9"/>
<evidence type="ECO:0000256" key="3">
    <source>
        <dbReference type="ARBA" id="ARBA00022692"/>
    </source>
</evidence>
<keyword evidence="7 10" id="KW-0472">Membrane</keyword>
<keyword evidence="3 8" id="KW-0812">Transmembrane</keyword>
<organism evidence="12 13">
    <name type="scientific">Kluyveromyces lactis (strain ATCC 8585 / CBS 2359 / DSM 70799 / NBRC 1267 / NRRL Y-1140 / WM37)</name>
    <name type="common">Yeast</name>
    <name type="synonym">Candida sphaerica</name>
    <dbReference type="NCBI Taxonomy" id="284590"/>
    <lineage>
        <taxon>Eukaryota</taxon>
        <taxon>Fungi</taxon>
        <taxon>Dikarya</taxon>
        <taxon>Ascomycota</taxon>
        <taxon>Saccharomycotina</taxon>
        <taxon>Saccharomycetes</taxon>
        <taxon>Saccharomycetales</taxon>
        <taxon>Saccharomycetaceae</taxon>
        <taxon>Kluyveromyces</taxon>
    </lineage>
</organism>
<evidence type="ECO:0000256" key="4">
    <source>
        <dbReference type="ARBA" id="ARBA00022729"/>
    </source>
</evidence>
<evidence type="ECO:0000313" key="12">
    <source>
        <dbReference type="EMBL" id="CAH01241.1"/>
    </source>
</evidence>
<feature type="coiled-coil region" evidence="9">
    <location>
        <begin position="166"/>
        <end position="193"/>
    </location>
</feature>
<evidence type="ECO:0000313" key="13">
    <source>
        <dbReference type="Proteomes" id="UP000000598"/>
    </source>
</evidence>
<dbReference type="GO" id="GO:0006888">
    <property type="term" value="P:endoplasmic reticulum to Golgi vesicle-mediated transport"/>
    <property type="evidence" value="ECO:0007669"/>
    <property type="project" value="UniProtKB-ARBA"/>
</dbReference>
<dbReference type="PROSITE" id="PS50866">
    <property type="entry name" value="GOLD"/>
    <property type="match status" value="1"/>
</dbReference>
<gene>
    <name evidence="12" type="ORF">KLLA0_C04323g</name>
</gene>
<protein>
    <submittedName>
        <fullName evidence="12">KLLA0C04323p</fullName>
    </submittedName>
</protein>
<proteinExistence type="inferred from homology"/>
<evidence type="ECO:0000256" key="5">
    <source>
        <dbReference type="ARBA" id="ARBA00022892"/>
    </source>
</evidence>
<dbReference type="PaxDb" id="284590-Q6CUJ9"/>
<dbReference type="eggNOG" id="KOG1693">
    <property type="taxonomic scope" value="Eukaryota"/>
</dbReference>
<dbReference type="EMBL" id="CR382123">
    <property type="protein sequence ID" value="CAH01241.1"/>
    <property type="molecule type" value="Genomic_DNA"/>
</dbReference>
<evidence type="ECO:0000256" key="2">
    <source>
        <dbReference type="ARBA" id="ARBA00007104"/>
    </source>
</evidence>
<evidence type="ECO:0000256" key="9">
    <source>
        <dbReference type="SAM" id="Coils"/>
    </source>
</evidence>
<dbReference type="PANTHER" id="PTHR22811">
    <property type="entry name" value="TRANSMEMBRANE EMP24 DOMAIN-CONTAINING PROTEIN"/>
    <property type="match status" value="1"/>
</dbReference>
<comment type="subcellular location">
    <subcellularLocation>
        <location evidence="1 8">Membrane</location>
        <topology evidence="1 8">Single-pass type I membrane protein</topology>
    </subcellularLocation>
</comment>
<keyword evidence="4" id="KW-0732">Signal</keyword>
<name>Q6CUJ9_KLULA</name>
<dbReference type="Pfam" id="PF01105">
    <property type="entry name" value="EMP24_GP25L"/>
    <property type="match status" value="1"/>
</dbReference>
<feature type="transmembrane region" description="Helical" evidence="10">
    <location>
        <begin position="208"/>
        <end position="234"/>
    </location>
</feature>
<dbReference type="HOGENOM" id="CLU_066963_4_2_1"/>
<evidence type="ECO:0000259" key="11">
    <source>
        <dbReference type="PROSITE" id="PS50866"/>
    </source>
</evidence>
<keyword evidence="6 10" id="KW-1133">Transmembrane helix</keyword>
<keyword evidence="9" id="KW-0175">Coiled coil</keyword>
<dbReference type="FunCoup" id="Q6CUJ9">
    <property type="interactions" value="85"/>
</dbReference>
<evidence type="ECO:0000256" key="7">
    <source>
        <dbReference type="ARBA" id="ARBA00023136"/>
    </source>
</evidence>
<dbReference type="InParanoid" id="Q6CUJ9"/>
<evidence type="ECO:0000256" key="1">
    <source>
        <dbReference type="ARBA" id="ARBA00004479"/>
    </source>
</evidence>
<keyword evidence="5" id="KW-0931">ER-Golgi transport</keyword>
<dbReference type="OMA" id="CTISYYF"/>
<evidence type="ECO:0000256" key="8">
    <source>
        <dbReference type="RuleBase" id="RU003827"/>
    </source>
</evidence>
<dbReference type="KEGG" id="kla:KLLA0_C04323g"/>
<comment type="similarity">
    <text evidence="2 8">Belongs to the EMP24/GP25L family.</text>
</comment>
<evidence type="ECO:0000256" key="10">
    <source>
        <dbReference type="SAM" id="Phobius"/>
    </source>
</evidence>
<keyword evidence="13" id="KW-1185">Reference proteome</keyword>
<keyword evidence="5" id="KW-0813">Transport</keyword>
<sequence>MNRNRTLKGELSNKRTFTHKATFMYNLLNMKFTWLWVFSLVIVCQSSPITVQLQKNGKECVYIDVDDSDCKISYYFAVQEGENNAFRVSYELWSPDDTEYPMIYKDDEEQGQWTFPAKHTGEYALCVIGDEYPKIVDLDIVQICFDQIPKPADPRLIGETIDSSLVRTLQDSVNIIEDQLQVLERNLKLYKSRAERNHHTVKSIASRLVTISICSIVLVPTIAVLEIIIMKYILGKFKS</sequence>
<reference evidence="12 13" key="1">
    <citation type="journal article" date="2004" name="Nature">
        <title>Genome evolution in yeasts.</title>
        <authorList>
            <consortium name="Genolevures"/>
            <person name="Dujon B."/>
            <person name="Sherman D."/>
            <person name="Fischer G."/>
            <person name="Durrens P."/>
            <person name="Casaregola S."/>
            <person name="Lafontaine I."/>
            <person name="de Montigny J."/>
            <person name="Marck C."/>
            <person name="Neuveglise C."/>
            <person name="Talla E."/>
            <person name="Goffard N."/>
            <person name="Frangeul L."/>
            <person name="Aigle M."/>
            <person name="Anthouard V."/>
            <person name="Babour A."/>
            <person name="Barbe V."/>
            <person name="Barnay S."/>
            <person name="Blanchin S."/>
            <person name="Beckerich J.M."/>
            <person name="Beyne E."/>
            <person name="Bleykasten C."/>
            <person name="Boisrame A."/>
            <person name="Boyer J."/>
            <person name="Cattolico L."/>
            <person name="Confanioleri F."/>
            <person name="de Daruvar A."/>
            <person name="Despons L."/>
            <person name="Fabre E."/>
            <person name="Fairhead C."/>
            <person name="Ferry-Dumazet H."/>
            <person name="Groppi A."/>
            <person name="Hantraye F."/>
            <person name="Hennequin C."/>
            <person name="Jauniaux N."/>
            <person name="Joyet P."/>
            <person name="Kachouri R."/>
            <person name="Kerrest A."/>
            <person name="Koszul R."/>
            <person name="Lemaire M."/>
            <person name="Lesur I."/>
            <person name="Ma L."/>
            <person name="Muller H."/>
            <person name="Nicaud J.M."/>
            <person name="Nikolski M."/>
            <person name="Oztas S."/>
            <person name="Ozier-Kalogeropoulos O."/>
            <person name="Pellenz S."/>
            <person name="Potier S."/>
            <person name="Richard G.F."/>
            <person name="Straub M.L."/>
            <person name="Suleau A."/>
            <person name="Swennene D."/>
            <person name="Tekaia F."/>
            <person name="Wesolowski-Louvel M."/>
            <person name="Westhof E."/>
            <person name="Wirth B."/>
            <person name="Zeniou-Meyer M."/>
            <person name="Zivanovic I."/>
            <person name="Bolotin-Fukuhara M."/>
            <person name="Thierry A."/>
            <person name="Bouchier C."/>
            <person name="Caudron B."/>
            <person name="Scarpelli C."/>
            <person name="Gaillardin C."/>
            <person name="Weissenbach J."/>
            <person name="Wincker P."/>
            <person name="Souciet J.L."/>
        </authorList>
    </citation>
    <scope>NUCLEOTIDE SEQUENCE [LARGE SCALE GENOMIC DNA]</scope>
    <source>
        <strain evidence="13">ATCC 8585 / CBS 2359 / DSM 70799 / NBRC 1267 / NRRL Y-1140 / WM37</strain>
    </source>
</reference>
<dbReference type="InterPro" id="IPR009038">
    <property type="entry name" value="GOLD_dom"/>
</dbReference>
<accession>Q6CUJ9</accession>
<dbReference type="InterPro" id="IPR015720">
    <property type="entry name" value="Emp24-like"/>
</dbReference>
<feature type="domain" description="GOLD" evidence="11">
    <location>
        <begin position="58"/>
        <end position="189"/>
    </location>
</feature>
<dbReference type="AlphaFoldDB" id="Q6CUJ9"/>
<dbReference type="GO" id="GO:0016020">
    <property type="term" value="C:membrane"/>
    <property type="evidence" value="ECO:0007669"/>
    <property type="project" value="UniProtKB-SubCell"/>
</dbReference>
<evidence type="ECO:0000256" key="6">
    <source>
        <dbReference type="ARBA" id="ARBA00022989"/>
    </source>
</evidence>
<dbReference type="SMART" id="SM01190">
    <property type="entry name" value="EMP24_GP25L"/>
    <property type="match status" value="1"/>
</dbReference>